<name>A0A1W0WSV3_HYPEX</name>
<dbReference type="OrthoDB" id="5800391at2759"/>
<sequence>MMVHKKIDRKRDSYFVPSMMPMMTSSPGTTFPAEPEIDSHAFFRPLLTVLHYAGFLDFPRTATQKCLDAQSDGPQHACHNCCRRAGRTFVQACRMGYLVLVWTWSLIISINIFYLGVNPGTDGSINGNMVIALLEEMPFAFLALRSAAVLTSFVIHSQEILIGIDSCEALRIRLSMLGGKVTFQRYRNRPLIYIISCSVVIVLFEVYEWNVWFRTGEGTALLWDFRPFPMSCIQLYYGCFWWAFTSIPFILAQLALCVPVLFAYVLRRFVRYINKELIQLAENVANAKSARTIEELGVRLTQLRAAHFNISELMKELDKTVNRMLLIQFIGDIVTLFGFVGLLINSKDAKNPSIELLEWTFYIPASFTWFFYFLFFFSFPLIHLSEEGERTHYLIHALTFSSATLFQNKMEDLTVFLSETKISSIAFTGGHFYPINRHYIVTCCALITSYLLVLTEILDRYYGTEELKGLLANLTQFVAVAESYVST</sequence>
<evidence type="ECO:0008006" key="4">
    <source>
        <dbReference type="Google" id="ProtNLM"/>
    </source>
</evidence>
<evidence type="ECO:0000256" key="1">
    <source>
        <dbReference type="SAM" id="Phobius"/>
    </source>
</evidence>
<feature type="transmembrane region" description="Helical" evidence="1">
    <location>
        <begin position="240"/>
        <end position="266"/>
    </location>
</feature>
<evidence type="ECO:0000313" key="3">
    <source>
        <dbReference type="Proteomes" id="UP000192578"/>
    </source>
</evidence>
<reference evidence="3" key="1">
    <citation type="submission" date="2017-01" db="EMBL/GenBank/DDBJ databases">
        <title>Comparative genomics of anhydrobiosis in the tardigrade Hypsibius dujardini.</title>
        <authorList>
            <person name="Yoshida Y."/>
            <person name="Koutsovoulos G."/>
            <person name="Laetsch D."/>
            <person name="Stevens L."/>
            <person name="Kumar S."/>
            <person name="Horikawa D."/>
            <person name="Ishino K."/>
            <person name="Komine S."/>
            <person name="Tomita M."/>
            <person name="Blaxter M."/>
            <person name="Arakawa K."/>
        </authorList>
    </citation>
    <scope>NUCLEOTIDE SEQUENCE [LARGE SCALE GENOMIC DNA]</scope>
    <source>
        <strain evidence="3">Z151</strain>
    </source>
</reference>
<organism evidence="2 3">
    <name type="scientific">Hypsibius exemplaris</name>
    <name type="common">Freshwater tardigrade</name>
    <dbReference type="NCBI Taxonomy" id="2072580"/>
    <lineage>
        <taxon>Eukaryota</taxon>
        <taxon>Metazoa</taxon>
        <taxon>Ecdysozoa</taxon>
        <taxon>Tardigrada</taxon>
        <taxon>Eutardigrada</taxon>
        <taxon>Parachela</taxon>
        <taxon>Hypsibioidea</taxon>
        <taxon>Hypsibiidae</taxon>
        <taxon>Hypsibius</taxon>
    </lineage>
</organism>
<keyword evidence="3" id="KW-1185">Reference proteome</keyword>
<feature type="transmembrane region" description="Helical" evidence="1">
    <location>
        <begin position="359"/>
        <end position="382"/>
    </location>
</feature>
<keyword evidence="1" id="KW-0472">Membrane</keyword>
<feature type="transmembrane region" description="Helical" evidence="1">
    <location>
        <begin position="137"/>
        <end position="155"/>
    </location>
</feature>
<protein>
    <recommendedName>
        <fullName evidence="4">Odorant receptor</fullName>
    </recommendedName>
</protein>
<gene>
    <name evidence="2" type="ORF">BV898_07684</name>
</gene>
<keyword evidence="1" id="KW-0812">Transmembrane</keyword>
<evidence type="ECO:0000313" key="2">
    <source>
        <dbReference type="EMBL" id="OQV18288.1"/>
    </source>
</evidence>
<dbReference type="AlphaFoldDB" id="A0A1W0WSV3"/>
<dbReference type="Proteomes" id="UP000192578">
    <property type="component" value="Unassembled WGS sequence"/>
</dbReference>
<proteinExistence type="predicted"/>
<comment type="caution">
    <text evidence="2">The sequence shown here is derived from an EMBL/GenBank/DDBJ whole genome shotgun (WGS) entry which is preliminary data.</text>
</comment>
<dbReference type="EMBL" id="MTYJ01000051">
    <property type="protein sequence ID" value="OQV18288.1"/>
    <property type="molecule type" value="Genomic_DNA"/>
</dbReference>
<keyword evidence="1" id="KW-1133">Transmembrane helix</keyword>
<feature type="transmembrane region" description="Helical" evidence="1">
    <location>
        <begin position="324"/>
        <end position="344"/>
    </location>
</feature>
<feature type="transmembrane region" description="Helical" evidence="1">
    <location>
        <begin position="190"/>
        <end position="207"/>
    </location>
</feature>
<accession>A0A1W0WSV3</accession>
<feature type="transmembrane region" description="Helical" evidence="1">
    <location>
        <begin position="97"/>
        <end position="117"/>
    </location>
</feature>